<evidence type="ECO:0000313" key="2">
    <source>
        <dbReference type="EMBL" id="KRX04400.1"/>
    </source>
</evidence>
<feature type="region of interest" description="Disordered" evidence="1">
    <location>
        <begin position="1"/>
        <end position="167"/>
    </location>
</feature>
<reference evidence="2 3" key="1">
    <citation type="journal article" date="2015" name="Sci. Rep.">
        <title>Genome of the facultative scuticociliatosis pathogen Pseudocohnilembus persalinus provides insight into its virulence through horizontal gene transfer.</title>
        <authorList>
            <person name="Xiong J."/>
            <person name="Wang G."/>
            <person name="Cheng J."/>
            <person name="Tian M."/>
            <person name="Pan X."/>
            <person name="Warren A."/>
            <person name="Jiang C."/>
            <person name="Yuan D."/>
            <person name="Miao W."/>
        </authorList>
    </citation>
    <scope>NUCLEOTIDE SEQUENCE [LARGE SCALE GENOMIC DNA]</scope>
    <source>
        <strain evidence="2">36N120E</strain>
    </source>
</reference>
<comment type="caution">
    <text evidence="2">The sequence shown here is derived from an EMBL/GenBank/DDBJ whole genome shotgun (WGS) entry which is preliminary data.</text>
</comment>
<feature type="compositionally biased region" description="Basic and acidic residues" evidence="1">
    <location>
        <begin position="154"/>
        <end position="167"/>
    </location>
</feature>
<dbReference type="AlphaFoldDB" id="A0A0V0QQW3"/>
<accession>A0A0V0QQW3</accession>
<protein>
    <submittedName>
        <fullName evidence="2">Uncharacterized protein</fullName>
    </submittedName>
</protein>
<proteinExistence type="predicted"/>
<feature type="compositionally biased region" description="Polar residues" evidence="1">
    <location>
        <begin position="7"/>
        <end position="55"/>
    </location>
</feature>
<dbReference type="InParanoid" id="A0A0V0QQW3"/>
<feature type="compositionally biased region" description="Basic and acidic residues" evidence="1">
    <location>
        <begin position="100"/>
        <end position="116"/>
    </location>
</feature>
<dbReference type="OrthoDB" id="73831at2759"/>
<feature type="compositionally biased region" description="Polar residues" evidence="1">
    <location>
        <begin position="130"/>
        <end position="142"/>
    </location>
</feature>
<feature type="compositionally biased region" description="Basic and acidic residues" evidence="1">
    <location>
        <begin position="82"/>
        <end position="91"/>
    </location>
</feature>
<sequence length="318" mass="36876">MKKTTIKKPNNLASGQKSSTKNTSLNQIFSIQGTSTGTKIQQTPIQTKNKLSSTANKITNNPTIKKKTTSTKIGNVQKKQVNGKEDKKNIKPQENQISNKKLDNQLEKQEQIKKISQEQQDQSSKKQGERLQNNQDSTQKNNQIEDQQQQEQYLQEKKQDEEQKQQIQEKQDVIEEITIKRNHYTEKFSIKNGELEMSDVDDRFYCSGVYKGNFKMILKEDTTKQNIQKIKEKQLFTGLKGGSIYWLDIIEDEEAENSRPKVTYQANQNQNNIIKSGNSRVNNLTDELKKMSNQELMEKGEKYKQLIEARDLEDCLYN</sequence>
<keyword evidence="3" id="KW-1185">Reference proteome</keyword>
<name>A0A0V0QQW3_PSEPJ</name>
<evidence type="ECO:0000313" key="3">
    <source>
        <dbReference type="Proteomes" id="UP000054937"/>
    </source>
</evidence>
<gene>
    <name evidence="2" type="ORF">PPERSA_05661</name>
</gene>
<dbReference type="EMBL" id="LDAU01000118">
    <property type="protein sequence ID" value="KRX04400.1"/>
    <property type="molecule type" value="Genomic_DNA"/>
</dbReference>
<evidence type="ECO:0000256" key="1">
    <source>
        <dbReference type="SAM" id="MobiDB-lite"/>
    </source>
</evidence>
<feature type="compositionally biased region" description="Low complexity" evidence="1">
    <location>
        <begin position="144"/>
        <end position="153"/>
    </location>
</feature>
<dbReference type="Proteomes" id="UP000054937">
    <property type="component" value="Unassembled WGS sequence"/>
</dbReference>
<organism evidence="2 3">
    <name type="scientific">Pseudocohnilembus persalinus</name>
    <name type="common">Ciliate</name>
    <dbReference type="NCBI Taxonomy" id="266149"/>
    <lineage>
        <taxon>Eukaryota</taxon>
        <taxon>Sar</taxon>
        <taxon>Alveolata</taxon>
        <taxon>Ciliophora</taxon>
        <taxon>Intramacronucleata</taxon>
        <taxon>Oligohymenophorea</taxon>
        <taxon>Scuticociliatia</taxon>
        <taxon>Philasterida</taxon>
        <taxon>Pseudocohnilembidae</taxon>
        <taxon>Pseudocohnilembus</taxon>
    </lineage>
</organism>